<sequence>MSRPVTMPPSKLSGARLSIDLLEKCDKAIRERGLTKREFFERALRRELEIGALDPDATDPAMFEVDQEEVA</sequence>
<evidence type="ECO:0000313" key="2">
    <source>
        <dbReference type="Proteomes" id="UP000540412"/>
    </source>
</evidence>
<comment type="caution">
    <text evidence="1">The sequence shown here is derived from an EMBL/GenBank/DDBJ whole genome shotgun (WGS) entry which is preliminary data.</text>
</comment>
<gene>
    <name evidence="1" type="ORF">BJY24_007883</name>
</gene>
<organism evidence="1 2">
    <name type="scientific">Nocardia transvalensis</name>
    <dbReference type="NCBI Taxonomy" id="37333"/>
    <lineage>
        <taxon>Bacteria</taxon>
        <taxon>Bacillati</taxon>
        <taxon>Actinomycetota</taxon>
        <taxon>Actinomycetes</taxon>
        <taxon>Mycobacteriales</taxon>
        <taxon>Nocardiaceae</taxon>
        <taxon>Nocardia</taxon>
    </lineage>
</organism>
<protein>
    <recommendedName>
        <fullName evidence="3">Ribbon-helix-helix CopG family protein</fullName>
    </recommendedName>
</protein>
<name>A0A7W9PML8_9NOCA</name>
<dbReference type="Proteomes" id="UP000540412">
    <property type="component" value="Unassembled WGS sequence"/>
</dbReference>
<dbReference type="EMBL" id="JACHIT010000003">
    <property type="protein sequence ID" value="MBB5918950.1"/>
    <property type="molecule type" value="Genomic_DNA"/>
</dbReference>
<evidence type="ECO:0000313" key="1">
    <source>
        <dbReference type="EMBL" id="MBB5918950.1"/>
    </source>
</evidence>
<reference evidence="1 2" key="1">
    <citation type="submission" date="2020-08" db="EMBL/GenBank/DDBJ databases">
        <title>Sequencing the genomes of 1000 actinobacteria strains.</title>
        <authorList>
            <person name="Klenk H.-P."/>
        </authorList>
    </citation>
    <scope>NUCLEOTIDE SEQUENCE [LARGE SCALE GENOMIC DNA]</scope>
    <source>
        <strain evidence="1 2">DSM 43582</strain>
    </source>
</reference>
<dbReference type="AlphaFoldDB" id="A0A7W9PML8"/>
<proteinExistence type="predicted"/>
<keyword evidence="2" id="KW-1185">Reference proteome</keyword>
<evidence type="ECO:0008006" key="3">
    <source>
        <dbReference type="Google" id="ProtNLM"/>
    </source>
</evidence>
<dbReference type="RefSeq" id="WP_157185673.1">
    <property type="nucleotide sequence ID" value="NZ_JACHIT010000003.1"/>
</dbReference>
<accession>A0A7W9PML8</accession>